<protein>
    <recommendedName>
        <fullName evidence="2">Edg1 TPR repeats region domain-containing protein</fullName>
    </recommendedName>
</protein>
<dbReference type="AlphaFoldDB" id="A0A498SF39"/>
<dbReference type="Pfam" id="PF24293">
    <property type="entry name" value="TPR_Edg1"/>
    <property type="match status" value="1"/>
</dbReference>
<sequence length="1130" mass="130114">MVISLQKAIIELEHFSSILKNASGLYASASELVKYCLPHRTLKELVEILWCAELQFGRRQKIRKLVHDIMKRISTNTASAIRAYAKEKSINIDLKTEDSWELYDKCSGEKLADVLSNCLFLFYTIYDIRSIPYLFLLDEVSELERIYYAARQFLNQPGLDVLKRKLPKEALKMYGQIMQSSKEANSVFAQKNFLFFTSKALNTKEIVDDECVEKFRQGVEKLVNKIILHDFDIFEMRKLLEFDLAGKVDFALFKKACSVLPKVEAATDPRISDEFLKVLKYIACSYNDWNAIMAYFYGAFREVNGSQKTFKRLYQNFEEDKKNFLNLIGDYAQLHTNQIKLEKAVNECAWLLMMSPVDTLISLFLQCLENVLMVPNLVRILRKLPEYCKIEFQAVFNGDSRTKRNTPVLMFALRVIMTIERSSIQYDAKRRNFVYLCAALCRERHALLKDGKNERENEGSDNEEAFGDIVDFALVDGSVILDHIVLPTLKHVFYQEIALEIEKKLLTSFGARRTPIIWKIEEGIKLDENETAIRNSSGISILQLISILLDIINENKDFNDCTLVGSCQDCLRLLGERLKGMLLQDGVVIETNAFNSLLTCFDKSLWAYRYAVASWFCKCLTSYKREIPLLLYEALKEENKQMLKAVKTDADDSDISSRSLLRKLFELATIHSELALDILKDGFSTSVNIVGHDISGAFVDVIRSHSVFSSNKIDGLVEVIRAIANQIDLSRQIVPLLTEISESSFYADDSFMSLYHMRQMFYYGTFDFLKHFRIEIGVGYSNSEFTYVKFYGRKSVNIMFIGLRLIEPLLLIQEAVICAIHYDKRSIEDLTAAPFHVLEIENQVAVKLLKLFCELAKDHMQKEMIDLRRSYIKHKVEIKEPRPCLSDVNINREIRVETELIQLYFASVVLANHIMGLPYYLKILLVQLTNFHIEMGRMKLGPTFDEMVNNALLNQDVEEDTINNKNLYAVSDFDQGLASAEMNDYLSSQTFAVSNPEYATNGMMDITSANIEAVQDSFNDRLSEISEQNAIFVAGTRMIKDRSMSRIIEKHFRNSRRNNMRKAVVGPMPGREAFLSLSRECDNIHAAGNEERQFDDRNDAQDSASYRWNSNNDSDRINNSGYRRKNKKHK</sequence>
<evidence type="ECO:0000259" key="2">
    <source>
        <dbReference type="Pfam" id="PF24293"/>
    </source>
</evidence>
<dbReference type="InterPro" id="IPR056581">
    <property type="entry name" value="TPR_Edg1"/>
</dbReference>
<proteinExistence type="predicted"/>
<name>A0A498SF39_ACAVI</name>
<gene>
    <name evidence="3" type="ORF">NAV_LOCUS2546</name>
</gene>
<evidence type="ECO:0000313" key="4">
    <source>
        <dbReference type="Proteomes" id="UP000276991"/>
    </source>
</evidence>
<feature type="domain" description="Edg1 TPR repeats region" evidence="2">
    <location>
        <begin position="210"/>
        <end position="623"/>
    </location>
</feature>
<dbReference type="EMBL" id="UPTC01000273">
    <property type="protein sequence ID" value="VBB27716.1"/>
    <property type="molecule type" value="Genomic_DNA"/>
</dbReference>
<dbReference type="Proteomes" id="UP000276991">
    <property type="component" value="Unassembled WGS sequence"/>
</dbReference>
<feature type="compositionally biased region" description="Basic and acidic residues" evidence="1">
    <location>
        <begin position="1088"/>
        <end position="1100"/>
    </location>
</feature>
<evidence type="ECO:0000313" key="3">
    <source>
        <dbReference type="EMBL" id="VBB27716.1"/>
    </source>
</evidence>
<feature type="compositionally biased region" description="Low complexity" evidence="1">
    <location>
        <begin position="1109"/>
        <end position="1120"/>
    </location>
</feature>
<keyword evidence="4" id="KW-1185">Reference proteome</keyword>
<accession>A0A498SF39</accession>
<dbReference type="OrthoDB" id="5813107at2759"/>
<feature type="region of interest" description="Disordered" evidence="1">
    <location>
        <begin position="1088"/>
        <end position="1130"/>
    </location>
</feature>
<organism evidence="3 4">
    <name type="scientific">Acanthocheilonema viteae</name>
    <name type="common">Filarial nematode worm</name>
    <name type="synonym">Dipetalonema viteae</name>
    <dbReference type="NCBI Taxonomy" id="6277"/>
    <lineage>
        <taxon>Eukaryota</taxon>
        <taxon>Metazoa</taxon>
        <taxon>Ecdysozoa</taxon>
        <taxon>Nematoda</taxon>
        <taxon>Chromadorea</taxon>
        <taxon>Rhabditida</taxon>
        <taxon>Spirurina</taxon>
        <taxon>Spiruromorpha</taxon>
        <taxon>Filarioidea</taxon>
        <taxon>Onchocercidae</taxon>
        <taxon>Acanthocheilonema</taxon>
    </lineage>
</organism>
<evidence type="ECO:0000256" key="1">
    <source>
        <dbReference type="SAM" id="MobiDB-lite"/>
    </source>
</evidence>
<reference evidence="3 4" key="1">
    <citation type="submission" date="2018-08" db="EMBL/GenBank/DDBJ databases">
        <authorList>
            <person name="Laetsch R D."/>
            <person name="Stevens L."/>
            <person name="Kumar S."/>
            <person name="Blaxter L. M."/>
        </authorList>
    </citation>
    <scope>NUCLEOTIDE SEQUENCE [LARGE SCALE GENOMIC DNA]</scope>
</reference>